<protein>
    <submittedName>
        <fullName evidence="3">Glucose-fructose oxidoreductase</fullName>
        <ecNumber evidence="3">1.1.1.18</ecNumber>
    </submittedName>
</protein>
<gene>
    <name evidence="3" type="ORF">TBCH5v1_0530</name>
</gene>
<accession>A0A0S1X9R3</accession>
<dbReference type="SUPFAM" id="SSF55347">
    <property type="entry name" value="Glyceraldehyde-3-phosphate dehydrogenase-like, C-terminal domain"/>
    <property type="match status" value="1"/>
</dbReference>
<dbReference type="Gene3D" id="3.40.50.720">
    <property type="entry name" value="NAD(P)-binding Rossmann-like Domain"/>
    <property type="match status" value="1"/>
</dbReference>
<dbReference type="GO" id="GO:0050112">
    <property type="term" value="F:inositol 2-dehydrogenase (NAD+) activity"/>
    <property type="evidence" value="ECO:0007669"/>
    <property type="project" value="UniProtKB-EC"/>
</dbReference>
<dbReference type="PANTHER" id="PTHR43377:SF1">
    <property type="entry name" value="BILIVERDIN REDUCTASE A"/>
    <property type="match status" value="1"/>
</dbReference>
<evidence type="ECO:0000259" key="2">
    <source>
        <dbReference type="Pfam" id="PF22725"/>
    </source>
</evidence>
<dbReference type="InterPro" id="IPR051450">
    <property type="entry name" value="Gfo/Idh/MocA_Oxidoreductases"/>
</dbReference>
<dbReference type="EMBL" id="CP013050">
    <property type="protein sequence ID" value="ALM74498.1"/>
    <property type="molecule type" value="Genomic_DNA"/>
</dbReference>
<dbReference type="InterPro" id="IPR036291">
    <property type="entry name" value="NAD(P)-bd_dom_sf"/>
</dbReference>
<feature type="domain" description="GFO/IDH/MocA-like oxidoreductase" evidence="2">
    <location>
        <begin position="130"/>
        <end position="243"/>
    </location>
</feature>
<evidence type="ECO:0000259" key="1">
    <source>
        <dbReference type="Pfam" id="PF01408"/>
    </source>
</evidence>
<dbReference type="SUPFAM" id="SSF51735">
    <property type="entry name" value="NAD(P)-binding Rossmann-fold domains"/>
    <property type="match status" value="1"/>
</dbReference>
<dbReference type="EC" id="1.1.1.18" evidence="3"/>
<dbReference type="Pfam" id="PF01408">
    <property type="entry name" value="GFO_IDH_MocA"/>
    <property type="match status" value="1"/>
</dbReference>
<proteinExistence type="predicted"/>
<dbReference type="InterPro" id="IPR055170">
    <property type="entry name" value="GFO_IDH_MocA-like_dom"/>
</dbReference>
<evidence type="ECO:0000313" key="3">
    <source>
        <dbReference type="EMBL" id="ALM74498.1"/>
    </source>
</evidence>
<keyword evidence="3" id="KW-0560">Oxidoreductase</keyword>
<dbReference type="Gene3D" id="3.30.360.10">
    <property type="entry name" value="Dihydrodipicolinate Reductase, domain 2"/>
    <property type="match status" value="1"/>
</dbReference>
<sequence length="322" mass="36862">MIWMRVALIGAGSMGQLHLKVMKMANVEIAGVCDIKPEILKKVRAEYRVPVYTNYKEMLENESPDGVIIATPPHLHREQALYALRNGFHVLLEKPMGANLYDARAIYRKAKGTNKLMVAFSLRFHGLFIKVKEYLDKELGDILFQWHVALGRTPRNEWIKDKGKSGGMINENAVHVIYYFLWYAGDIKKVYGRCWTLEEDATIEDNAVATFVHKNGAVSTLMQTWTAQHRWRKWGLQATNGTVTVDGYLGGDYRISKREMQILEEGNFSEPVEEMYLRQLKHFIECIENGTKPVVNEADGLKVHKAVSALYRASKNDRQITI</sequence>
<feature type="domain" description="Gfo/Idh/MocA-like oxidoreductase N-terminal" evidence="1">
    <location>
        <begin position="4"/>
        <end position="117"/>
    </location>
</feature>
<reference evidence="3 4" key="1">
    <citation type="journal article" date="2016" name="Genome Announc.">
        <title>Complete genome sequence of the hyperthermophilic and piezophilic archaeon Thermococcus barophilus Ch5, capable of growth at the expense of hydrogenogenesis from carbon monoxide and formate.</title>
        <authorList>
            <person name="Oger P."/>
            <person name="Sokolova T.G."/>
            <person name="Kozhevnikova D.A."/>
            <person name="Taranov E.A."/>
            <person name="Vannier P."/>
            <person name="Lee H.S."/>
            <person name="Kwon K.K."/>
            <person name="Kang S.G."/>
            <person name="Lee J.H."/>
            <person name="Bonch-Osmolovskaya E.A."/>
            <person name="Lebedinsky A.V."/>
        </authorList>
    </citation>
    <scope>NUCLEOTIDE SEQUENCE [LARGE SCALE GENOMIC DNA]</scope>
    <source>
        <strain evidence="4">Ch5</strain>
    </source>
</reference>
<dbReference type="PATRIC" id="fig|55802.8.peg.526"/>
<dbReference type="Proteomes" id="UP000066042">
    <property type="component" value="Chromosome"/>
</dbReference>
<dbReference type="GO" id="GO:0000166">
    <property type="term" value="F:nucleotide binding"/>
    <property type="evidence" value="ECO:0007669"/>
    <property type="project" value="InterPro"/>
</dbReference>
<dbReference type="AlphaFoldDB" id="A0A0S1X9R3"/>
<dbReference type="Pfam" id="PF22725">
    <property type="entry name" value="GFO_IDH_MocA_C3"/>
    <property type="match status" value="1"/>
</dbReference>
<dbReference type="InterPro" id="IPR000683">
    <property type="entry name" value="Gfo/Idh/MocA-like_OxRdtase_N"/>
</dbReference>
<organism evidence="3 4">
    <name type="scientific">Thermococcus barophilus</name>
    <dbReference type="NCBI Taxonomy" id="55802"/>
    <lineage>
        <taxon>Archaea</taxon>
        <taxon>Methanobacteriati</taxon>
        <taxon>Methanobacteriota</taxon>
        <taxon>Thermococci</taxon>
        <taxon>Thermococcales</taxon>
        <taxon>Thermococcaceae</taxon>
        <taxon>Thermococcus</taxon>
    </lineage>
</organism>
<dbReference type="PANTHER" id="PTHR43377">
    <property type="entry name" value="BILIVERDIN REDUCTASE A"/>
    <property type="match status" value="1"/>
</dbReference>
<evidence type="ECO:0000313" key="4">
    <source>
        <dbReference type="Proteomes" id="UP000066042"/>
    </source>
</evidence>
<name>A0A0S1X9R3_THEBA</name>
<dbReference type="STRING" id="55802.TBCH5v1_0530"/>